<dbReference type="InterPro" id="IPR013740">
    <property type="entry name" value="Redoxin"/>
</dbReference>
<dbReference type="InterPro" id="IPR036249">
    <property type="entry name" value="Thioredoxin-like_sf"/>
</dbReference>
<dbReference type="PROSITE" id="PS51352">
    <property type="entry name" value="THIOREDOXIN_2"/>
    <property type="match status" value="1"/>
</dbReference>
<evidence type="ECO:0000256" key="4">
    <source>
        <dbReference type="ARBA" id="ARBA00023284"/>
    </source>
</evidence>
<comment type="caution">
    <text evidence="6">The sequence shown here is derived from an EMBL/GenBank/DDBJ whole genome shotgun (WGS) entry which is preliminary data.</text>
</comment>
<dbReference type="GO" id="GO:0017004">
    <property type="term" value="P:cytochrome complex assembly"/>
    <property type="evidence" value="ECO:0007669"/>
    <property type="project" value="UniProtKB-KW"/>
</dbReference>
<dbReference type="GO" id="GO:0030313">
    <property type="term" value="C:cell envelope"/>
    <property type="evidence" value="ECO:0007669"/>
    <property type="project" value="UniProtKB-SubCell"/>
</dbReference>
<dbReference type="InterPro" id="IPR013766">
    <property type="entry name" value="Thioredoxin_domain"/>
</dbReference>
<sequence>MKLTPAKVVLVALAAGGLGLLAGLMVTGGGPIWGTDAGQRLLNDALTASAPPLPDGGTVARRGEPLPAVRLNTLDGHALQLPDDFAGRPLLVNVWASWCPPCIEEMPELDRFAREQGDDGVQVLGLALDEPEAVRAFLERVPVRYRLAIDAPGPADAGVRLGNPRGVLPYSILVSADGRLLKQKIGPFDPGELDRWARP</sequence>
<dbReference type="OrthoDB" id="9796554at2"/>
<comment type="subcellular location">
    <subcellularLocation>
        <location evidence="1">Cell envelope</location>
    </subcellularLocation>
</comment>
<dbReference type="SUPFAM" id="SSF52833">
    <property type="entry name" value="Thioredoxin-like"/>
    <property type="match status" value="1"/>
</dbReference>
<dbReference type="Gene3D" id="3.40.30.10">
    <property type="entry name" value="Glutaredoxin"/>
    <property type="match status" value="1"/>
</dbReference>
<dbReference type="EMBL" id="VOHE01000003">
    <property type="protein sequence ID" value="TWT19616.1"/>
    <property type="molecule type" value="Genomic_DNA"/>
</dbReference>
<evidence type="ECO:0000256" key="3">
    <source>
        <dbReference type="ARBA" id="ARBA00023157"/>
    </source>
</evidence>
<evidence type="ECO:0000256" key="1">
    <source>
        <dbReference type="ARBA" id="ARBA00004196"/>
    </source>
</evidence>
<proteinExistence type="predicted"/>
<keyword evidence="3" id="KW-1015">Disulfide bond</keyword>
<feature type="domain" description="Thioredoxin" evidence="5">
    <location>
        <begin position="60"/>
        <end position="199"/>
    </location>
</feature>
<dbReference type="InterPro" id="IPR050553">
    <property type="entry name" value="Thioredoxin_ResA/DsbE_sf"/>
</dbReference>
<evidence type="ECO:0000256" key="2">
    <source>
        <dbReference type="ARBA" id="ARBA00022748"/>
    </source>
</evidence>
<accession>A0A5C5U102</accession>
<evidence type="ECO:0000313" key="6">
    <source>
        <dbReference type="EMBL" id="TWT19616.1"/>
    </source>
</evidence>
<evidence type="ECO:0000313" key="7">
    <source>
        <dbReference type="Proteomes" id="UP000315949"/>
    </source>
</evidence>
<gene>
    <name evidence="6" type="ORF">FQY79_07150</name>
</gene>
<keyword evidence="2" id="KW-0201">Cytochrome c-type biogenesis</keyword>
<name>A0A5C5U102_9GAMM</name>
<dbReference type="GO" id="GO:0016491">
    <property type="term" value="F:oxidoreductase activity"/>
    <property type="evidence" value="ECO:0007669"/>
    <property type="project" value="InterPro"/>
</dbReference>
<evidence type="ECO:0000259" key="5">
    <source>
        <dbReference type="PROSITE" id="PS51352"/>
    </source>
</evidence>
<dbReference type="PANTHER" id="PTHR42852">
    <property type="entry name" value="THIOL:DISULFIDE INTERCHANGE PROTEIN DSBE"/>
    <property type="match status" value="1"/>
</dbReference>
<dbReference type="CDD" id="cd02966">
    <property type="entry name" value="TlpA_like_family"/>
    <property type="match status" value="1"/>
</dbReference>
<dbReference type="PANTHER" id="PTHR42852:SF6">
    <property type="entry name" value="THIOL:DISULFIDE INTERCHANGE PROTEIN DSBE"/>
    <property type="match status" value="1"/>
</dbReference>
<protein>
    <submittedName>
        <fullName evidence="6">TlpA family protein disulfide reductase</fullName>
    </submittedName>
</protein>
<dbReference type="Pfam" id="PF08534">
    <property type="entry name" value="Redoxin"/>
    <property type="match status" value="1"/>
</dbReference>
<reference evidence="6 7" key="1">
    <citation type="submission" date="2019-07" db="EMBL/GenBank/DDBJ databases">
        <title>Luteimonas sp. YD-1 nov., isolated from acidic soil.</title>
        <authorList>
            <person name="Zhou J."/>
        </authorList>
    </citation>
    <scope>NUCLEOTIDE SEQUENCE [LARGE SCALE GENOMIC DNA]</scope>
    <source>
        <strain evidence="6 7">YD-1</strain>
    </source>
</reference>
<organism evidence="6 7">
    <name type="scientific">Luteimonas wenzhouensis</name>
    <dbReference type="NCBI Taxonomy" id="2599615"/>
    <lineage>
        <taxon>Bacteria</taxon>
        <taxon>Pseudomonadati</taxon>
        <taxon>Pseudomonadota</taxon>
        <taxon>Gammaproteobacteria</taxon>
        <taxon>Lysobacterales</taxon>
        <taxon>Lysobacteraceae</taxon>
        <taxon>Luteimonas</taxon>
    </lineage>
</organism>
<dbReference type="AlphaFoldDB" id="A0A5C5U102"/>
<dbReference type="Proteomes" id="UP000315949">
    <property type="component" value="Unassembled WGS sequence"/>
</dbReference>
<dbReference type="RefSeq" id="WP_146312187.1">
    <property type="nucleotide sequence ID" value="NZ_VOHE01000003.1"/>
</dbReference>
<keyword evidence="7" id="KW-1185">Reference proteome</keyword>
<keyword evidence="4" id="KW-0676">Redox-active center</keyword>